<protein>
    <submittedName>
        <fullName evidence="7">Octaprenyl diphosphate synthase</fullName>
        <ecNumber evidence="7">2.5.1.90</ecNumber>
    </submittedName>
</protein>
<evidence type="ECO:0000313" key="7">
    <source>
        <dbReference type="EMBL" id="GFK92390.1"/>
    </source>
</evidence>
<dbReference type="Pfam" id="PF00348">
    <property type="entry name" value="polyprenyl_synt"/>
    <property type="match status" value="1"/>
</dbReference>
<dbReference type="SFLD" id="SFLDG01017">
    <property type="entry name" value="Polyprenyl_Transferase_Like"/>
    <property type="match status" value="1"/>
</dbReference>
<evidence type="ECO:0000256" key="6">
    <source>
        <dbReference type="RuleBase" id="RU004466"/>
    </source>
</evidence>
<accession>A0A6V8LN07</accession>
<evidence type="ECO:0000256" key="5">
    <source>
        <dbReference type="ARBA" id="ARBA00022842"/>
    </source>
</evidence>
<keyword evidence="3 6" id="KW-0808">Transferase</keyword>
<dbReference type="Proteomes" id="UP000494245">
    <property type="component" value="Unassembled WGS sequence"/>
</dbReference>
<dbReference type="GO" id="GO:0106350">
    <property type="term" value="F:all-trans-octaprenyl-diphosphate synthase activity"/>
    <property type="evidence" value="ECO:0007669"/>
    <property type="project" value="UniProtKB-EC"/>
</dbReference>
<keyword evidence="4" id="KW-0479">Metal-binding</keyword>
<dbReference type="SUPFAM" id="SSF48576">
    <property type="entry name" value="Terpenoid synthases"/>
    <property type="match status" value="1"/>
</dbReference>
<comment type="caution">
    <text evidence="7">The sequence shown here is derived from an EMBL/GenBank/DDBJ whole genome shotgun (WGS) entry which is preliminary data.</text>
</comment>
<evidence type="ECO:0000256" key="4">
    <source>
        <dbReference type="ARBA" id="ARBA00022723"/>
    </source>
</evidence>
<organism evidence="7 8">
    <name type="scientific">Fundidesulfovibrio magnetotacticus</name>
    <dbReference type="NCBI Taxonomy" id="2730080"/>
    <lineage>
        <taxon>Bacteria</taxon>
        <taxon>Pseudomonadati</taxon>
        <taxon>Thermodesulfobacteriota</taxon>
        <taxon>Desulfovibrionia</taxon>
        <taxon>Desulfovibrionales</taxon>
        <taxon>Desulfovibrionaceae</taxon>
        <taxon>Fundidesulfovibrio</taxon>
    </lineage>
</organism>
<dbReference type="CDD" id="cd00685">
    <property type="entry name" value="Trans_IPPS_HT"/>
    <property type="match status" value="1"/>
</dbReference>
<dbReference type="AlphaFoldDB" id="A0A6V8LN07"/>
<dbReference type="InterPro" id="IPR033749">
    <property type="entry name" value="Polyprenyl_synt_CS"/>
</dbReference>
<dbReference type="InterPro" id="IPR000092">
    <property type="entry name" value="Polyprenyl_synt"/>
</dbReference>
<dbReference type="Gene3D" id="1.10.600.10">
    <property type="entry name" value="Farnesyl Diphosphate Synthase"/>
    <property type="match status" value="1"/>
</dbReference>
<proteinExistence type="inferred from homology"/>
<keyword evidence="5" id="KW-0460">Magnesium</keyword>
<dbReference type="PANTHER" id="PTHR12001:SF69">
    <property type="entry name" value="ALL TRANS-POLYPRENYL-DIPHOSPHATE SYNTHASE PDSS1"/>
    <property type="match status" value="1"/>
</dbReference>
<dbReference type="SFLD" id="SFLDS00005">
    <property type="entry name" value="Isoprenoid_Synthase_Type_I"/>
    <property type="match status" value="1"/>
</dbReference>
<gene>
    <name evidence="7" type="primary">ispB</name>
    <name evidence="7" type="ORF">NNJEOMEG_00215</name>
</gene>
<dbReference type="GO" id="GO:0008299">
    <property type="term" value="P:isoprenoid biosynthetic process"/>
    <property type="evidence" value="ECO:0007669"/>
    <property type="project" value="InterPro"/>
</dbReference>
<dbReference type="EC" id="2.5.1.90" evidence="7"/>
<evidence type="ECO:0000256" key="1">
    <source>
        <dbReference type="ARBA" id="ARBA00001946"/>
    </source>
</evidence>
<sequence length="323" mass="34544">MMKEFAEYQARELPLIESCLRSRVEALSPYVRPTAQHVLDAGGKRLRPLLTILTARALGHAGDDVYPLACSLELLHSATLLHDDILDGAELRRGKPAAHVAFGSTHTILAGDALLALANTMVAAYGRPELTACLSDAILATVTGEIQEIAHIRDIGLGYDGYMEIITGKTACLIQSACQAGAILAGAGEEQVKAAGDFGLNLGVAFQLVDDVLDYASPSAVTGKPKGADIREGKLTLPLIFYIDQLPPGQKERFTKALKENILPDDETESAVAAVVAGGHAERTRDMAADYLLKARDCLDCFPDSPEKRLLLAALEGMARREK</sequence>
<evidence type="ECO:0000256" key="3">
    <source>
        <dbReference type="ARBA" id="ARBA00022679"/>
    </source>
</evidence>
<reference evidence="7 8" key="1">
    <citation type="submission" date="2020-04" db="EMBL/GenBank/DDBJ databases">
        <authorList>
            <consortium name="Desulfovibrio sp. FSS-1 genome sequencing consortium"/>
            <person name="Shimoshige H."/>
            <person name="Kobayashi H."/>
            <person name="Maekawa T."/>
        </authorList>
    </citation>
    <scope>NUCLEOTIDE SEQUENCE [LARGE SCALE GENOMIC DNA]</scope>
    <source>
        <strain evidence="7 8">SIID29052-01</strain>
    </source>
</reference>
<dbReference type="GO" id="GO:0046872">
    <property type="term" value="F:metal ion binding"/>
    <property type="evidence" value="ECO:0007669"/>
    <property type="project" value="UniProtKB-KW"/>
</dbReference>
<evidence type="ECO:0000313" key="8">
    <source>
        <dbReference type="Proteomes" id="UP000494245"/>
    </source>
</evidence>
<evidence type="ECO:0000256" key="2">
    <source>
        <dbReference type="ARBA" id="ARBA00006706"/>
    </source>
</evidence>
<name>A0A6V8LN07_9BACT</name>
<dbReference type="PROSITE" id="PS00444">
    <property type="entry name" value="POLYPRENYL_SYNTHASE_2"/>
    <property type="match status" value="1"/>
</dbReference>
<dbReference type="InterPro" id="IPR008949">
    <property type="entry name" value="Isoprenoid_synthase_dom_sf"/>
</dbReference>
<reference evidence="7 8" key="2">
    <citation type="submission" date="2020-05" db="EMBL/GenBank/DDBJ databases">
        <title>Draft genome sequence of Desulfovibrio sp. strainFSS-1.</title>
        <authorList>
            <person name="Shimoshige H."/>
            <person name="Kobayashi H."/>
            <person name="Maekawa T."/>
        </authorList>
    </citation>
    <scope>NUCLEOTIDE SEQUENCE [LARGE SCALE GENOMIC DNA]</scope>
    <source>
        <strain evidence="7 8">SIID29052-01</strain>
    </source>
</reference>
<dbReference type="PROSITE" id="PS00723">
    <property type="entry name" value="POLYPRENYL_SYNTHASE_1"/>
    <property type="match status" value="1"/>
</dbReference>
<comment type="cofactor">
    <cofactor evidence="1">
        <name>Mg(2+)</name>
        <dbReference type="ChEBI" id="CHEBI:18420"/>
    </cofactor>
</comment>
<dbReference type="PANTHER" id="PTHR12001">
    <property type="entry name" value="GERANYLGERANYL PYROPHOSPHATE SYNTHASE"/>
    <property type="match status" value="1"/>
</dbReference>
<dbReference type="EMBL" id="BLTE01000001">
    <property type="protein sequence ID" value="GFK92390.1"/>
    <property type="molecule type" value="Genomic_DNA"/>
</dbReference>
<keyword evidence="8" id="KW-1185">Reference proteome</keyword>
<comment type="similarity">
    <text evidence="2 6">Belongs to the FPP/GGPP synthase family.</text>
</comment>